<dbReference type="PROSITE" id="PS50932">
    <property type="entry name" value="HTH_LACI_2"/>
    <property type="match status" value="1"/>
</dbReference>
<dbReference type="SUPFAM" id="SSF53822">
    <property type="entry name" value="Periplasmic binding protein-like I"/>
    <property type="match status" value="1"/>
</dbReference>
<dbReference type="CDD" id="cd01392">
    <property type="entry name" value="HTH_LacI"/>
    <property type="match status" value="1"/>
</dbReference>
<evidence type="ECO:0000313" key="6">
    <source>
        <dbReference type="Proteomes" id="UP001438953"/>
    </source>
</evidence>
<sequence>MSLKKIAEVAGVSVSTVSRALSGHDRISDEKRRDILEIARAQGYIDTRVRRASQAGLQSIVLAIPEAMLRPSETNFTSWRILEKLRAECEARGVRLDPVLSPGETLDPDLVMAGIAASDAEAIVIHFDENPVLLDRLAAQERPSVLLFGLDPTSRVSSVGIGNTYATALGARHFLDLGHREILCVSWSGRFTIRRREAGFREALRDHGIASPEDWILRLSGFAPDIVAREMGAWIAAQGGRMPVTAMLCLSDNIALGVMKALQDHGLRVPEDVSVMGFDDSFAGQMSQPPLTSIHPPLDEIAVTALDELELALRRKNGFLARRIELGCQLTQRGSCAPRGRRARG</sequence>
<name>A0ABV1SKG3_9RHOB</name>
<dbReference type="Gene3D" id="3.40.50.2300">
    <property type="match status" value="2"/>
</dbReference>
<comment type="caution">
    <text evidence="5">The sequence shown here is derived from an EMBL/GenBank/DDBJ whole genome shotgun (WGS) entry which is preliminary data.</text>
</comment>
<dbReference type="EMBL" id="JAYWLC010000014">
    <property type="protein sequence ID" value="MER5173071.1"/>
    <property type="molecule type" value="Genomic_DNA"/>
</dbReference>
<keyword evidence="3" id="KW-0804">Transcription</keyword>
<accession>A0ABV1SKG3</accession>
<dbReference type="SUPFAM" id="SSF47413">
    <property type="entry name" value="lambda repressor-like DNA-binding domains"/>
    <property type="match status" value="1"/>
</dbReference>
<dbReference type="PANTHER" id="PTHR30146:SF109">
    <property type="entry name" value="HTH-TYPE TRANSCRIPTIONAL REGULATOR GALS"/>
    <property type="match status" value="1"/>
</dbReference>
<gene>
    <name evidence="5" type="ORF">VSX56_14960</name>
</gene>
<keyword evidence="2 5" id="KW-0238">DNA-binding</keyword>
<evidence type="ECO:0000256" key="3">
    <source>
        <dbReference type="ARBA" id="ARBA00023163"/>
    </source>
</evidence>
<dbReference type="Pfam" id="PF00356">
    <property type="entry name" value="LacI"/>
    <property type="match status" value="1"/>
</dbReference>
<dbReference type="Pfam" id="PF13377">
    <property type="entry name" value="Peripla_BP_3"/>
    <property type="match status" value="1"/>
</dbReference>
<keyword evidence="6" id="KW-1185">Reference proteome</keyword>
<dbReference type="PANTHER" id="PTHR30146">
    <property type="entry name" value="LACI-RELATED TRANSCRIPTIONAL REPRESSOR"/>
    <property type="match status" value="1"/>
</dbReference>
<feature type="domain" description="HTH lacI-type" evidence="4">
    <location>
        <begin position="1"/>
        <end position="55"/>
    </location>
</feature>
<dbReference type="RefSeq" id="WP_350938291.1">
    <property type="nucleotide sequence ID" value="NZ_JAYWLC010000014.1"/>
</dbReference>
<dbReference type="InterPro" id="IPR028082">
    <property type="entry name" value="Peripla_BP_I"/>
</dbReference>
<dbReference type="InterPro" id="IPR010982">
    <property type="entry name" value="Lambda_DNA-bd_dom_sf"/>
</dbReference>
<evidence type="ECO:0000259" key="4">
    <source>
        <dbReference type="PROSITE" id="PS50932"/>
    </source>
</evidence>
<dbReference type="Proteomes" id="UP001438953">
    <property type="component" value="Unassembled WGS sequence"/>
</dbReference>
<dbReference type="GO" id="GO:0003677">
    <property type="term" value="F:DNA binding"/>
    <property type="evidence" value="ECO:0007669"/>
    <property type="project" value="UniProtKB-KW"/>
</dbReference>
<reference evidence="5 6" key="1">
    <citation type="submission" date="2024-06" db="EMBL/GenBank/DDBJ databases">
        <title>Thioclava kandeliae sp. nov. from a rhizosphere soil sample of Kandelia candel in a mangrove.</title>
        <authorList>
            <person name="Mu T."/>
        </authorList>
    </citation>
    <scope>NUCLEOTIDE SEQUENCE [LARGE SCALE GENOMIC DNA]</scope>
    <source>
        <strain evidence="5 6">CPCC 100088</strain>
    </source>
</reference>
<dbReference type="InterPro" id="IPR046335">
    <property type="entry name" value="LacI/GalR-like_sensor"/>
</dbReference>
<dbReference type="InterPro" id="IPR000843">
    <property type="entry name" value="HTH_LacI"/>
</dbReference>
<keyword evidence="1" id="KW-0805">Transcription regulation</keyword>
<proteinExistence type="predicted"/>
<evidence type="ECO:0000256" key="1">
    <source>
        <dbReference type="ARBA" id="ARBA00023015"/>
    </source>
</evidence>
<dbReference type="Gene3D" id="1.10.260.40">
    <property type="entry name" value="lambda repressor-like DNA-binding domains"/>
    <property type="match status" value="1"/>
</dbReference>
<dbReference type="SMART" id="SM00354">
    <property type="entry name" value="HTH_LACI"/>
    <property type="match status" value="1"/>
</dbReference>
<dbReference type="CDD" id="cd06267">
    <property type="entry name" value="PBP1_LacI_sugar_binding-like"/>
    <property type="match status" value="1"/>
</dbReference>
<evidence type="ECO:0000256" key="2">
    <source>
        <dbReference type="ARBA" id="ARBA00023125"/>
    </source>
</evidence>
<protein>
    <submittedName>
        <fullName evidence="5">LacI family DNA-binding transcriptional regulator</fullName>
    </submittedName>
</protein>
<organism evidence="5 6">
    <name type="scientific">Thioclava kandeliae</name>
    <dbReference type="NCBI Taxonomy" id="3070818"/>
    <lineage>
        <taxon>Bacteria</taxon>
        <taxon>Pseudomonadati</taxon>
        <taxon>Pseudomonadota</taxon>
        <taxon>Alphaproteobacteria</taxon>
        <taxon>Rhodobacterales</taxon>
        <taxon>Paracoccaceae</taxon>
        <taxon>Thioclava</taxon>
    </lineage>
</organism>
<evidence type="ECO:0000313" key="5">
    <source>
        <dbReference type="EMBL" id="MER5173071.1"/>
    </source>
</evidence>